<evidence type="ECO:0000313" key="2">
    <source>
        <dbReference type="Proteomes" id="UP001314170"/>
    </source>
</evidence>
<dbReference type="EMBL" id="CAWUPB010000994">
    <property type="protein sequence ID" value="CAK7335473.1"/>
    <property type="molecule type" value="Genomic_DNA"/>
</dbReference>
<keyword evidence="2" id="KW-1185">Reference proteome</keyword>
<name>A0AAV1RJC6_9ROSI</name>
<gene>
    <name evidence="1" type="ORF">DCAF_LOCUS10467</name>
</gene>
<accession>A0AAV1RJC6</accession>
<reference evidence="1 2" key="1">
    <citation type="submission" date="2024-01" db="EMBL/GenBank/DDBJ databases">
        <authorList>
            <person name="Waweru B."/>
        </authorList>
    </citation>
    <scope>NUCLEOTIDE SEQUENCE [LARGE SCALE GENOMIC DNA]</scope>
</reference>
<protein>
    <submittedName>
        <fullName evidence="1">Uncharacterized protein</fullName>
    </submittedName>
</protein>
<sequence>MISTIEIQVDELIEQMGTTITELPKPLNMAEDYSKAVIAEETLPGQTDLNMNTDYCSHEQEPSNTQADGEKANECVEEDIELCNKFSAFMNMDEETLFDTTEQHHCRGSFSNGYQIQKHLLKRKGRRGRDVDSQGILDFNDCCAMIGVDDAGYRDSRLKQSDGMLMDDITMIGDATEMYFNELFSSFSTILHDYLFIGIEKKISAEDNASLLGLPTEEEIWEAVRALDPVSVPRGDGFTGHFLQGGWDIYQNKCNCDSKGFL</sequence>
<comment type="caution">
    <text evidence="1">The sequence shown here is derived from an EMBL/GenBank/DDBJ whole genome shotgun (WGS) entry which is preliminary data.</text>
</comment>
<evidence type="ECO:0000313" key="1">
    <source>
        <dbReference type="EMBL" id="CAK7335473.1"/>
    </source>
</evidence>
<dbReference type="Proteomes" id="UP001314170">
    <property type="component" value="Unassembled WGS sequence"/>
</dbReference>
<proteinExistence type="predicted"/>
<dbReference type="AlphaFoldDB" id="A0AAV1RJC6"/>
<organism evidence="1 2">
    <name type="scientific">Dovyalis caffra</name>
    <dbReference type="NCBI Taxonomy" id="77055"/>
    <lineage>
        <taxon>Eukaryota</taxon>
        <taxon>Viridiplantae</taxon>
        <taxon>Streptophyta</taxon>
        <taxon>Embryophyta</taxon>
        <taxon>Tracheophyta</taxon>
        <taxon>Spermatophyta</taxon>
        <taxon>Magnoliopsida</taxon>
        <taxon>eudicotyledons</taxon>
        <taxon>Gunneridae</taxon>
        <taxon>Pentapetalae</taxon>
        <taxon>rosids</taxon>
        <taxon>fabids</taxon>
        <taxon>Malpighiales</taxon>
        <taxon>Salicaceae</taxon>
        <taxon>Flacourtieae</taxon>
        <taxon>Dovyalis</taxon>
    </lineage>
</organism>